<evidence type="ECO:0000256" key="1">
    <source>
        <dbReference type="SAM" id="Phobius"/>
    </source>
</evidence>
<reference evidence="2 3" key="1">
    <citation type="submission" date="2020-04" db="EMBL/GenBank/DDBJ databases">
        <title>Flammeovirga sp. SR4, a novel species isolated from seawater.</title>
        <authorList>
            <person name="Wang X."/>
        </authorList>
    </citation>
    <scope>NUCLEOTIDE SEQUENCE [LARGE SCALE GENOMIC DNA]</scope>
    <source>
        <strain evidence="2 3">ATCC 23126</strain>
    </source>
</reference>
<feature type="transmembrane region" description="Helical" evidence="1">
    <location>
        <begin position="12"/>
        <end position="33"/>
    </location>
</feature>
<feature type="transmembrane region" description="Helical" evidence="1">
    <location>
        <begin position="63"/>
        <end position="91"/>
    </location>
</feature>
<dbReference type="AlphaFoldDB" id="A0A7X9XD24"/>
<keyword evidence="1" id="KW-1133">Transmembrane helix</keyword>
<dbReference type="Proteomes" id="UP000576082">
    <property type="component" value="Unassembled WGS sequence"/>
</dbReference>
<accession>A0A7X9XD24</accession>
<name>A0A7X9XD24_9BACT</name>
<feature type="transmembrane region" description="Helical" evidence="1">
    <location>
        <begin position="196"/>
        <end position="217"/>
    </location>
</feature>
<proteinExistence type="predicted"/>
<evidence type="ECO:0000313" key="2">
    <source>
        <dbReference type="EMBL" id="NME72417.1"/>
    </source>
</evidence>
<dbReference type="EMBL" id="JABANE010000159">
    <property type="protein sequence ID" value="NME72417.1"/>
    <property type="molecule type" value="Genomic_DNA"/>
</dbReference>
<sequence>MINSILQSNKITSFIVLVFISWTIQFISNEFIITDEVWYSTYGEQLTIEQIDGLLEWNMEYWWFSYLFAPVVLSLKILMITLALIIGGVLFDVSLSFKKTFGIVILTEFIFIIPSLFQMIWFISVEELISLNDMTSFTPWTLYYYLSQEELMSWTTYLLNLINVFEVIFILLLTYLIKRYLLDSEKTEVKAYKIVLYGYGSGLLTWAVFITFLSIQYS</sequence>
<feature type="transmembrane region" description="Helical" evidence="1">
    <location>
        <begin position="103"/>
        <end position="124"/>
    </location>
</feature>
<keyword evidence="1" id="KW-0812">Transmembrane</keyword>
<feature type="transmembrane region" description="Helical" evidence="1">
    <location>
        <begin position="154"/>
        <end position="176"/>
    </location>
</feature>
<protein>
    <recommendedName>
        <fullName evidence="4">Yip1 domain-containing protein</fullName>
    </recommendedName>
</protein>
<evidence type="ECO:0008006" key="4">
    <source>
        <dbReference type="Google" id="ProtNLM"/>
    </source>
</evidence>
<keyword evidence="3" id="KW-1185">Reference proteome</keyword>
<keyword evidence="1" id="KW-0472">Membrane</keyword>
<gene>
    <name evidence="2" type="ORF">HHU12_30935</name>
</gene>
<dbReference type="RefSeq" id="WP_169660608.1">
    <property type="nucleotide sequence ID" value="NZ_JABANE010000159.1"/>
</dbReference>
<organism evidence="2 3">
    <name type="scientific">Flammeovirga aprica JL-4</name>
    <dbReference type="NCBI Taxonomy" id="694437"/>
    <lineage>
        <taxon>Bacteria</taxon>
        <taxon>Pseudomonadati</taxon>
        <taxon>Bacteroidota</taxon>
        <taxon>Cytophagia</taxon>
        <taxon>Cytophagales</taxon>
        <taxon>Flammeovirgaceae</taxon>
        <taxon>Flammeovirga</taxon>
    </lineage>
</organism>
<comment type="caution">
    <text evidence="2">The sequence shown here is derived from an EMBL/GenBank/DDBJ whole genome shotgun (WGS) entry which is preliminary data.</text>
</comment>
<evidence type="ECO:0000313" key="3">
    <source>
        <dbReference type="Proteomes" id="UP000576082"/>
    </source>
</evidence>